<evidence type="ECO:0000256" key="3">
    <source>
        <dbReference type="ARBA" id="ARBA00022475"/>
    </source>
</evidence>
<protein>
    <submittedName>
        <fullName evidence="10">Carbohydrate ABC transporter permease</fullName>
    </submittedName>
</protein>
<dbReference type="Gene3D" id="1.10.3720.10">
    <property type="entry name" value="MetI-like"/>
    <property type="match status" value="1"/>
</dbReference>
<accession>A0ABW4PWY4</accession>
<comment type="subcellular location">
    <subcellularLocation>
        <location evidence="1 7">Cell membrane</location>
        <topology evidence="1 7">Multi-pass membrane protein</topology>
    </subcellularLocation>
</comment>
<dbReference type="PANTHER" id="PTHR30193:SF37">
    <property type="entry name" value="INNER MEMBRANE ABC TRANSPORTER PERMEASE PROTEIN YCJO"/>
    <property type="match status" value="1"/>
</dbReference>
<keyword evidence="4 7" id="KW-0812">Transmembrane</keyword>
<feature type="transmembrane region" description="Helical" evidence="7">
    <location>
        <begin position="278"/>
        <end position="306"/>
    </location>
</feature>
<evidence type="ECO:0000256" key="2">
    <source>
        <dbReference type="ARBA" id="ARBA00022448"/>
    </source>
</evidence>
<dbReference type="PANTHER" id="PTHR30193">
    <property type="entry name" value="ABC TRANSPORTER PERMEASE PROTEIN"/>
    <property type="match status" value="1"/>
</dbReference>
<keyword evidence="2 7" id="KW-0813">Transport</keyword>
<evidence type="ECO:0000313" key="10">
    <source>
        <dbReference type="EMBL" id="MFD1834652.1"/>
    </source>
</evidence>
<keyword evidence="11" id="KW-1185">Reference proteome</keyword>
<dbReference type="Pfam" id="PF00528">
    <property type="entry name" value="BPD_transp_1"/>
    <property type="match status" value="1"/>
</dbReference>
<proteinExistence type="inferred from homology"/>
<keyword evidence="3" id="KW-1003">Cell membrane</keyword>
<keyword evidence="5 7" id="KW-1133">Transmembrane helix</keyword>
<keyword evidence="6 7" id="KW-0472">Membrane</keyword>
<evidence type="ECO:0000256" key="6">
    <source>
        <dbReference type="ARBA" id="ARBA00023136"/>
    </source>
</evidence>
<comment type="similarity">
    <text evidence="7">Belongs to the binding-protein-dependent transport system permease family.</text>
</comment>
<dbReference type="Proteomes" id="UP001597280">
    <property type="component" value="Unassembled WGS sequence"/>
</dbReference>
<feature type="transmembrane region" description="Helical" evidence="7">
    <location>
        <begin position="220"/>
        <end position="245"/>
    </location>
</feature>
<dbReference type="PROSITE" id="PS50928">
    <property type="entry name" value="ABC_TM1"/>
    <property type="match status" value="1"/>
</dbReference>
<feature type="transmembrane region" description="Helical" evidence="7">
    <location>
        <begin position="173"/>
        <end position="193"/>
    </location>
</feature>
<evidence type="ECO:0000256" key="7">
    <source>
        <dbReference type="RuleBase" id="RU363032"/>
    </source>
</evidence>
<organism evidence="10 11">
    <name type="scientific">Brachybacterium rhamnosum</name>
    <dbReference type="NCBI Taxonomy" id="173361"/>
    <lineage>
        <taxon>Bacteria</taxon>
        <taxon>Bacillati</taxon>
        <taxon>Actinomycetota</taxon>
        <taxon>Actinomycetes</taxon>
        <taxon>Micrococcales</taxon>
        <taxon>Dermabacteraceae</taxon>
        <taxon>Brachybacterium</taxon>
    </lineage>
</organism>
<evidence type="ECO:0000259" key="9">
    <source>
        <dbReference type="PROSITE" id="PS50928"/>
    </source>
</evidence>
<dbReference type="EMBL" id="JBHUFL010000002">
    <property type="protein sequence ID" value="MFD1834652.1"/>
    <property type="molecule type" value="Genomic_DNA"/>
</dbReference>
<feature type="transmembrane region" description="Helical" evidence="7">
    <location>
        <begin position="326"/>
        <end position="346"/>
    </location>
</feature>
<sequence length="358" mass="38892">MTMDVGARPAGETTTPPRGTAAPAVDPVAPGDARIAPEPLPQGATDAERLAALRERAATRRRSPQRRRRTRRAAILFLALIAPNLLAILVFSYYPAIYNIGLSFFDWDFVEPVPEFVGTENYTSLFTDPEFGQVLLNTLVFSAVSVIGSIAGGLLLGSLLATKVPFTGFAQTMAFAPHMLPGAAVGILWLFMFDPNYGLSRWLFSLFGLTSPDWTTTSDWSLWAITIAYTWQRLGFVTVICYTAILDLPGDVYEAAALDGASGWSLFRHMTLPLLRPITFFLSITGIISAAQTFDIISIMTGGGPGTSSSTLSWMVYEEAFKNFDIGRASAAATVLLVILLVITWVQVRYSQKQGADA</sequence>
<dbReference type="InterPro" id="IPR000515">
    <property type="entry name" value="MetI-like"/>
</dbReference>
<evidence type="ECO:0000256" key="1">
    <source>
        <dbReference type="ARBA" id="ARBA00004651"/>
    </source>
</evidence>
<gene>
    <name evidence="10" type="ORF">ACFSDA_06130</name>
</gene>
<evidence type="ECO:0000256" key="8">
    <source>
        <dbReference type="SAM" id="MobiDB-lite"/>
    </source>
</evidence>
<feature type="compositionally biased region" description="Low complexity" evidence="8">
    <location>
        <begin position="1"/>
        <end position="33"/>
    </location>
</feature>
<dbReference type="RefSeq" id="WP_343903907.1">
    <property type="nucleotide sequence ID" value="NZ_BAAAIS010000002.1"/>
</dbReference>
<dbReference type="CDD" id="cd06261">
    <property type="entry name" value="TM_PBP2"/>
    <property type="match status" value="1"/>
</dbReference>
<comment type="caution">
    <text evidence="10">The sequence shown here is derived from an EMBL/GenBank/DDBJ whole genome shotgun (WGS) entry which is preliminary data.</text>
</comment>
<evidence type="ECO:0000256" key="5">
    <source>
        <dbReference type="ARBA" id="ARBA00022989"/>
    </source>
</evidence>
<evidence type="ECO:0000256" key="4">
    <source>
        <dbReference type="ARBA" id="ARBA00022692"/>
    </source>
</evidence>
<feature type="transmembrane region" description="Helical" evidence="7">
    <location>
        <begin position="139"/>
        <end position="161"/>
    </location>
</feature>
<feature type="transmembrane region" description="Helical" evidence="7">
    <location>
        <begin position="73"/>
        <end position="94"/>
    </location>
</feature>
<dbReference type="SUPFAM" id="SSF161098">
    <property type="entry name" value="MetI-like"/>
    <property type="match status" value="1"/>
</dbReference>
<feature type="domain" description="ABC transmembrane type-1" evidence="9">
    <location>
        <begin position="135"/>
        <end position="347"/>
    </location>
</feature>
<evidence type="ECO:0000313" key="11">
    <source>
        <dbReference type="Proteomes" id="UP001597280"/>
    </source>
</evidence>
<name>A0ABW4PWY4_9MICO</name>
<feature type="region of interest" description="Disordered" evidence="8">
    <location>
        <begin position="1"/>
        <end position="47"/>
    </location>
</feature>
<dbReference type="InterPro" id="IPR051393">
    <property type="entry name" value="ABC_transporter_permease"/>
</dbReference>
<reference evidence="11" key="1">
    <citation type="journal article" date="2019" name="Int. J. Syst. Evol. Microbiol.">
        <title>The Global Catalogue of Microorganisms (GCM) 10K type strain sequencing project: providing services to taxonomists for standard genome sequencing and annotation.</title>
        <authorList>
            <consortium name="The Broad Institute Genomics Platform"/>
            <consortium name="The Broad Institute Genome Sequencing Center for Infectious Disease"/>
            <person name="Wu L."/>
            <person name="Ma J."/>
        </authorList>
    </citation>
    <scope>NUCLEOTIDE SEQUENCE [LARGE SCALE GENOMIC DNA]</scope>
    <source>
        <strain evidence="11">JCM 11650</strain>
    </source>
</reference>
<dbReference type="InterPro" id="IPR035906">
    <property type="entry name" value="MetI-like_sf"/>
</dbReference>